<dbReference type="RefSeq" id="WP_342450998.1">
    <property type="nucleotide sequence ID" value="NZ_JBFACJ010000007.1"/>
</dbReference>
<evidence type="ECO:0008006" key="4">
    <source>
        <dbReference type="Google" id="ProtNLM"/>
    </source>
</evidence>
<sequence>MGLPCVIHPLLANGGPSPHLIEHRTERVPAHRWPALLEPGYGYADGLLGPLVLVGLVLGLSFMPPNATILSAVTPRQTGAASGLPQTLQWLGSAVGLPALVTVYGTATRHTTGSPDAVLTHGPAHAFATGAALTLTGGRRANRPGEVSAAAASRAR</sequence>
<gene>
    <name evidence="2" type="ORF">ACF1HC_14230</name>
</gene>
<reference evidence="2 3" key="1">
    <citation type="submission" date="2024-10" db="EMBL/GenBank/DDBJ databases">
        <title>The Natural Products Discovery Center: Release of the First 8490 Sequenced Strains for Exploring Actinobacteria Biosynthetic Diversity.</title>
        <authorList>
            <person name="Kalkreuter E."/>
            <person name="Kautsar S.A."/>
            <person name="Yang D."/>
            <person name="Bader C.D."/>
            <person name="Teijaro C.N."/>
            <person name="Fluegel L."/>
            <person name="Davis C.M."/>
            <person name="Simpson J.R."/>
            <person name="Lauterbach L."/>
            <person name="Steele A.D."/>
            <person name="Gui C."/>
            <person name="Meng S."/>
            <person name="Li G."/>
            <person name="Viehrig K."/>
            <person name="Ye F."/>
            <person name="Su P."/>
            <person name="Kiefer A.F."/>
            <person name="Nichols A."/>
            <person name="Cepeda A.J."/>
            <person name="Yan W."/>
            <person name="Fan B."/>
            <person name="Jiang Y."/>
            <person name="Adhikari A."/>
            <person name="Zheng C.-J."/>
            <person name="Schuster L."/>
            <person name="Cowan T.M."/>
            <person name="Smanski M.J."/>
            <person name="Chevrette M.G."/>
            <person name="De Carvalho L.P.S."/>
            <person name="Shen B."/>
        </authorList>
    </citation>
    <scope>NUCLEOTIDE SEQUENCE [LARGE SCALE GENOMIC DNA]</scope>
    <source>
        <strain evidence="2 3">NPDC013366</strain>
    </source>
</reference>
<keyword evidence="3" id="KW-1185">Reference proteome</keyword>
<protein>
    <recommendedName>
        <fullName evidence="4">MFS transporter</fullName>
    </recommendedName>
</protein>
<dbReference type="InterPro" id="IPR036259">
    <property type="entry name" value="MFS_trans_sf"/>
</dbReference>
<proteinExistence type="predicted"/>
<dbReference type="SUPFAM" id="SSF103473">
    <property type="entry name" value="MFS general substrate transporter"/>
    <property type="match status" value="1"/>
</dbReference>
<evidence type="ECO:0000313" key="3">
    <source>
        <dbReference type="Proteomes" id="UP001603418"/>
    </source>
</evidence>
<organism evidence="2 3">
    <name type="scientific">Streptomyces eurythermus</name>
    <dbReference type="NCBI Taxonomy" id="42237"/>
    <lineage>
        <taxon>Bacteria</taxon>
        <taxon>Bacillati</taxon>
        <taxon>Actinomycetota</taxon>
        <taxon>Actinomycetes</taxon>
        <taxon>Kitasatosporales</taxon>
        <taxon>Streptomycetaceae</taxon>
        <taxon>Streptomyces</taxon>
    </lineage>
</organism>
<comment type="caution">
    <text evidence="2">The sequence shown here is derived from an EMBL/GenBank/DDBJ whole genome shotgun (WGS) entry which is preliminary data.</text>
</comment>
<dbReference type="Proteomes" id="UP001603418">
    <property type="component" value="Unassembled WGS sequence"/>
</dbReference>
<dbReference type="EMBL" id="JBICBM010000006">
    <property type="protein sequence ID" value="MFF9882739.1"/>
    <property type="molecule type" value="Genomic_DNA"/>
</dbReference>
<evidence type="ECO:0000256" key="1">
    <source>
        <dbReference type="SAM" id="MobiDB-lite"/>
    </source>
</evidence>
<feature type="region of interest" description="Disordered" evidence="1">
    <location>
        <begin position="137"/>
        <end position="156"/>
    </location>
</feature>
<name>A0ABW6YV62_9ACTN</name>
<accession>A0ABW6YV62</accession>
<evidence type="ECO:0000313" key="2">
    <source>
        <dbReference type="EMBL" id="MFF9882739.1"/>
    </source>
</evidence>